<feature type="compositionally biased region" description="Basic residues" evidence="1">
    <location>
        <begin position="170"/>
        <end position="180"/>
    </location>
</feature>
<keyword evidence="3" id="KW-1185">Reference proteome</keyword>
<dbReference type="InParanoid" id="A0A136JFQ5"/>
<feature type="compositionally biased region" description="Low complexity" evidence="1">
    <location>
        <begin position="48"/>
        <end position="59"/>
    </location>
</feature>
<accession>A0A136JFQ5</accession>
<protein>
    <submittedName>
        <fullName evidence="2">Uncharacterized protein</fullName>
    </submittedName>
</protein>
<gene>
    <name evidence="2" type="ORF">Micbo1qcDRAFT_30177</name>
</gene>
<feature type="region of interest" description="Disordered" evidence="1">
    <location>
        <begin position="170"/>
        <end position="196"/>
    </location>
</feature>
<name>A0A136JFQ5_9PEZI</name>
<evidence type="ECO:0000313" key="3">
    <source>
        <dbReference type="Proteomes" id="UP000070501"/>
    </source>
</evidence>
<proteinExistence type="predicted"/>
<feature type="region of interest" description="Disordered" evidence="1">
    <location>
        <begin position="45"/>
        <end position="66"/>
    </location>
</feature>
<sequence length="213" mass="23819">MGTEKPFHPPSSQVAHAAYVRAEKGAYGAWAGRVSQGGFLREERRGIPPLLSPSRTSPKSPRRDSWPAKLQTSERFRVMYLSSFLLFSLSLSLISFLSDFVWLSPSSVLPCSRGGIVMVTERKGGGARGQDLGKEERCDVYARHDLLGGLGAVTKHIYTLVLRVYMQHTPTKKTPKRSHDKTHNTPSRKIWDGEKQRKTKSFLIEYGQWGGSS</sequence>
<evidence type="ECO:0000313" key="2">
    <source>
        <dbReference type="EMBL" id="KXJ95974.1"/>
    </source>
</evidence>
<dbReference type="AlphaFoldDB" id="A0A136JFQ5"/>
<evidence type="ECO:0000256" key="1">
    <source>
        <dbReference type="SAM" id="MobiDB-lite"/>
    </source>
</evidence>
<organism evidence="2 3">
    <name type="scientific">Microdochium bolleyi</name>
    <dbReference type="NCBI Taxonomy" id="196109"/>
    <lineage>
        <taxon>Eukaryota</taxon>
        <taxon>Fungi</taxon>
        <taxon>Dikarya</taxon>
        <taxon>Ascomycota</taxon>
        <taxon>Pezizomycotina</taxon>
        <taxon>Sordariomycetes</taxon>
        <taxon>Xylariomycetidae</taxon>
        <taxon>Xylariales</taxon>
        <taxon>Microdochiaceae</taxon>
        <taxon>Microdochium</taxon>
    </lineage>
</organism>
<dbReference type="Proteomes" id="UP000070501">
    <property type="component" value="Unassembled WGS sequence"/>
</dbReference>
<reference evidence="3" key="1">
    <citation type="submission" date="2016-02" db="EMBL/GenBank/DDBJ databases">
        <title>Draft genome sequence of Microdochium bolleyi, a fungal endophyte of beachgrass.</title>
        <authorList>
            <consortium name="DOE Joint Genome Institute"/>
            <person name="David A.S."/>
            <person name="May G."/>
            <person name="Haridas S."/>
            <person name="Lim J."/>
            <person name="Wang M."/>
            <person name="Labutti K."/>
            <person name="Lipzen A."/>
            <person name="Barry K."/>
            <person name="Grigoriev I.V."/>
        </authorList>
    </citation>
    <scope>NUCLEOTIDE SEQUENCE [LARGE SCALE GENOMIC DNA]</scope>
    <source>
        <strain evidence="3">J235TASD1</strain>
    </source>
</reference>
<dbReference type="EMBL" id="KQ964246">
    <property type="protein sequence ID" value="KXJ95974.1"/>
    <property type="molecule type" value="Genomic_DNA"/>
</dbReference>